<comment type="caution">
    <text evidence="1">The sequence shown here is derived from an EMBL/GenBank/DDBJ whole genome shotgun (WGS) entry which is preliminary data.</text>
</comment>
<evidence type="ECO:0000313" key="2">
    <source>
        <dbReference type="Proteomes" id="UP000051181"/>
    </source>
</evidence>
<accession>A0A0R1FKE1</accession>
<dbReference type="EMBL" id="AZCN01000003">
    <property type="protein sequence ID" value="KRK19111.1"/>
    <property type="molecule type" value="Genomic_DNA"/>
</dbReference>
<organism evidence="1 2">
    <name type="scientific">Loigolactobacillus coryniformis subsp. coryniformis KCTC 3167 = DSM 20001</name>
    <dbReference type="NCBI Taxonomy" id="913848"/>
    <lineage>
        <taxon>Bacteria</taxon>
        <taxon>Bacillati</taxon>
        <taxon>Bacillota</taxon>
        <taxon>Bacilli</taxon>
        <taxon>Lactobacillales</taxon>
        <taxon>Lactobacillaceae</taxon>
        <taxon>Loigolactobacillus</taxon>
    </lineage>
</organism>
<dbReference type="GeneID" id="65915883"/>
<dbReference type="RefSeq" id="WP_010011365.1">
    <property type="nucleotide sequence ID" value="NZ_AZCN01000003.1"/>
</dbReference>
<evidence type="ECO:0000313" key="1">
    <source>
        <dbReference type="EMBL" id="KRK19111.1"/>
    </source>
</evidence>
<sequence length="144" mass="16696">MEIKVKKPNAVKLTLDDHDLLVAHSVKHGLKRTVESVLIPRTALIGMEMHQPTEDDDGHFQVTYQLDKKSAEQIAEFWFSTSDAPFVLELKQILEQQIDKNSEWGEDDFVANGQLIMEYLEMRKKGLLTNEEFEAKKREILRLD</sequence>
<dbReference type="Proteomes" id="UP000051181">
    <property type="component" value="Unassembled WGS sequence"/>
</dbReference>
<name>A0A0R1FKE1_9LACO</name>
<reference evidence="1 2" key="1">
    <citation type="journal article" date="2015" name="Genome Announc.">
        <title>Expanding the biotechnology potential of lactobacilli through comparative genomics of 213 strains and associated genera.</title>
        <authorList>
            <person name="Sun Z."/>
            <person name="Harris H.M."/>
            <person name="McCann A."/>
            <person name="Guo C."/>
            <person name="Argimon S."/>
            <person name="Zhang W."/>
            <person name="Yang X."/>
            <person name="Jeffery I.B."/>
            <person name="Cooney J.C."/>
            <person name="Kagawa T.F."/>
            <person name="Liu W."/>
            <person name="Song Y."/>
            <person name="Salvetti E."/>
            <person name="Wrobel A."/>
            <person name="Rasinkangas P."/>
            <person name="Parkhill J."/>
            <person name="Rea M.C."/>
            <person name="O'Sullivan O."/>
            <person name="Ritari J."/>
            <person name="Douillard F.P."/>
            <person name="Paul Ross R."/>
            <person name="Yang R."/>
            <person name="Briner A.E."/>
            <person name="Felis G.E."/>
            <person name="de Vos W.M."/>
            <person name="Barrangou R."/>
            <person name="Klaenhammer T.R."/>
            <person name="Caufield P.W."/>
            <person name="Cui Y."/>
            <person name="Zhang H."/>
            <person name="O'Toole P.W."/>
        </authorList>
    </citation>
    <scope>NUCLEOTIDE SEQUENCE [LARGE SCALE GENOMIC DNA]</scope>
    <source>
        <strain evidence="1 2">DSM 20001</strain>
    </source>
</reference>
<protein>
    <recommendedName>
        <fullName evidence="3">SHOCT domain-containing protein</fullName>
    </recommendedName>
</protein>
<dbReference type="AlphaFoldDB" id="A0A0R1FKE1"/>
<gene>
    <name evidence="1" type="ORF">FD22_GL001149</name>
</gene>
<proteinExistence type="predicted"/>
<evidence type="ECO:0008006" key="3">
    <source>
        <dbReference type="Google" id="ProtNLM"/>
    </source>
</evidence>
<dbReference type="PATRIC" id="fig|913848.6.peg.1186"/>